<feature type="region of interest" description="Disordered" evidence="1">
    <location>
        <begin position="308"/>
        <end position="345"/>
    </location>
</feature>
<feature type="region of interest" description="Disordered" evidence="1">
    <location>
        <begin position="206"/>
        <end position="287"/>
    </location>
</feature>
<evidence type="ECO:0000313" key="3">
    <source>
        <dbReference type="Proteomes" id="UP000053257"/>
    </source>
</evidence>
<reference evidence="2 3" key="1">
    <citation type="journal article" date="2014" name="PLoS Genet.">
        <title>Analysis of the Phlebiopsis gigantea genome, transcriptome and secretome provides insight into its pioneer colonization strategies of wood.</title>
        <authorList>
            <person name="Hori C."/>
            <person name="Ishida T."/>
            <person name="Igarashi K."/>
            <person name="Samejima M."/>
            <person name="Suzuki H."/>
            <person name="Master E."/>
            <person name="Ferreira P."/>
            <person name="Ruiz-Duenas F.J."/>
            <person name="Held B."/>
            <person name="Canessa P."/>
            <person name="Larrondo L.F."/>
            <person name="Schmoll M."/>
            <person name="Druzhinina I.S."/>
            <person name="Kubicek C.P."/>
            <person name="Gaskell J.A."/>
            <person name="Kersten P."/>
            <person name="St John F."/>
            <person name="Glasner J."/>
            <person name="Sabat G."/>
            <person name="Splinter BonDurant S."/>
            <person name="Syed K."/>
            <person name="Yadav J."/>
            <person name="Mgbeahuruike A.C."/>
            <person name="Kovalchuk A."/>
            <person name="Asiegbu F.O."/>
            <person name="Lackner G."/>
            <person name="Hoffmeister D."/>
            <person name="Rencoret J."/>
            <person name="Gutierrez A."/>
            <person name="Sun H."/>
            <person name="Lindquist E."/>
            <person name="Barry K."/>
            <person name="Riley R."/>
            <person name="Grigoriev I.V."/>
            <person name="Henrissat B."/>
            <person name="Kues U."/>
            <person name="Berka R.M."/>
            <person name="Martinez A.T."/>
            <person name="Covert S.F."/>
            <person name="Blanchette R.A."/>
            <person name="Cullen D."/>
        </authorList>
    </citation>
    <scope>NUCLEOTIDE SEQUENCE [LARGE SCALE GENOMIC DNA]</scope>
    <source>
        <strain evidence="2 3">11061_1 CR5-6</strain>
    </source>
</reference>
<feature type="compositionally biased region" description="Basic residues" evidence="1">
    <location>
        <begin position="21"/>
        <end position="31"/>
    </location>
</feature>
<feature type="region of interest" description="Disordered" evidence="1">
    <location>
        <begin position="1"/>
        <end position="100"/>
    </location>
</feature>
<dbReference type="Proteomes" id="UP000053257">
    <property type="component" value="Unassembled WGS sequence"/>
</dbReference>
<proteinExistence type="predicted"/>
<protein>
    <submittedName>
        <fullName evidence="2">Uncharacterized protein</fullName>
    </submittedName>
</protein>
<gene>
    <name evidence="2" type="ORF">PHLGIDRAFT_12023</name>
</gene>
<dbReference type="HOGENOM" id="CLU_644215_0_0_1"/>
<name>A0A0C3PQI6_PHLG1</name>
<keyword evidence="3" id="KW-1185">Reference proteome</keyword>
<evidence type="ECO:0000313" key="2">
    <source>
        <dbReference type="EMBL" id="KIP09363.1"/>
    </source>
</evidence>
<feature type="compositionally biased region" description="Low complexity" evidence="1">
    <location>
        <begin position="259"/>
        <end position="274"/>
    </location>
</feature>
<dbReference type="AlphaFoldDB" id="A0A0C3PQI6"/>
<sequence>MGITPKKRIKRQRSTFSFVSPKRKAPKHNHRATLDAGQSPNATARHAKAGSAGDEKPLGEGQAFEYEESLLPPLEPGGTLFDCEGTTDPPDSVLATSTPRVSLRELDEPDEPSPDEVGRLGGGWEGAVSEAGDSPELCATIASDGGFEVLLALPEDFTGIPVRLHVKRRGEISRSYETILTPGRAESVLFEASVLRLVLDHGWTAPPRGTIPAPYAEISEPPPDEDQGPVVLPQERPHMKRSSGYGPPTGGPLSKTRDSSPGSSSESDASSSESDGPRAAFQSRKKCAAALPTEERVFDEWEADLGELRANQGPPDSPAPSDDDDFETGSLHVSEGDVEQDASPREDVRKIYALRASDGGYDVYVTLPADHTVPIRLRLRQSGAGSTEEGERPYEAQLSAGRPINVLLFNRVDSLQHGMCDIMGAV</sequence>
<feature type="compositionally biased region" description="Basic residues" evidence="1">
    <location>
        <begin position="1"/>
        <end position="13"/>
    </location>
</feature>
<accession>A0A0C3PQI6</accession>
<evidence type="ECO:0000256" key="1">
    <source>
        <dbReference type="SAM" id="MobiDB-lite"/>
    </source>
</evidence>
<dbReference type="EMBL" id="KN840467">
    <property type="protein sequence ID" value="KIP09363.1"/>
    <property type="molecule type" value="Genomic_DNA"/>
</dbReference>
<organism evidence="2 3">
    <name type="scientific">Phlebiopsis gigantea (strain 11061_1 CR5-6)</name>
    <name type="common">White-rot fungus</name>
    <name type="synonym">Peniophora gigantea</name>
    <dbReference type="NCBI Taxonomy" id="745531"/>
    <lineage>
        <taxon>Eukaryota</taxon>
        <taxon>Fungi</taxon>
        <taxon>Dikarya</taxon>
        <taxon>Basidiomycota</taxon>
        <taxon>Agaricomycotina</taxon>
        <taxon>Agaricomycetes</taxon>
        <taxon>Polyporales</taxon>
        <taxon>Phanerochaetaceae</taxon>
        <taxon>Phlebiopsis</taxon>
    </lineage>
</organism>